<feature type="compositionally biased region" description="Polar residues" evidence="1">
    <location>
        <begin position="118"/>
        <end position="135"/>
    </location>
</feature>
<reference evidence="6" key="1">
    <citation type="submission" date="2018-09" db="EMBL/GenBank/DDBJ databases">
        <authorList>
            <person name="Livingstone P.G."/>
            <person name="Whitworth D.E."/>
        </authorList>
    </citation>
    <scope>NUCLEOTIDE SEQUENCE [LARGE SCALE GENOMIC DNA]</scope>
    <source>
        <strain evidence="6">AB050A</strain>
    </source>
</reference>
<keyword evidence="2" id="KW-0812">Transmembrane</keyword>
<comment type="caution">
    <text evidence="5">The sequence shown here is derived from an EMBL/GenBank/DDBJ whole genome shotgun (WGS) entry which is preliminary data.</text>
</comment>
<feature type="compositionally biased region" description="Polar residues" evidence="1">
    <location>
        <begin position="446"/>
        <end position="456"/>
    </location>
</feature>
<dbReference type="RefSeq" id="WP_120558951.1">
    <property type="nucleotide sequence ID" value="NZ_RAWK01000230.1"/>
</dbReference>
<feature type="domain" description="Putative zinc-finger" evidence="4">
    <location>
        <begin position="7"/>
        <end position="35"/>
    </location>
</feature>
<dbReference type="AlphaFoldDB" id="A0A3A8PMU7"/>
<feature type="compositionally biased region" description="Low complexity" evidence="1">
    <location>
        <begin position="489"/>
        <end position="507"/>
    </location>
</feature>
<dbReference type="Gene3D" id="1.10.10.1320">
    <property type="entry name" value="Anti-sigma factor, zinc-finger domain"/>
    <property type="match status" value="1"/>
</dbReference>
<feature type="domain" description="FecR protein" evidence="3">
    <location>
        <begin position="238"/>
        <end position="330"/>
    </location>
</feature>
<proteinExistence type="predicted"/>
<dbReference type="Proteomes" id="UP000267003">
    <property type="component" value="Unassembled WGS sequence"/>
</dbReference>
<keyword evidence="2" id="KW-0472">Membrane</keyword>
<dbReference type="Pfam" id="PF04773">
    <property type="entry name" value="FecR"/>
    <property type="match status" value="1"/>
</dbReference>
<dbReference type="InterPro" id="IPR006860">
    <property type="entry name" value="FecR"/>
</dbReference>
<dbReference type="InterPro" id="IPR041916">
    <property type="entry name" value="Anti_sigma_zinc_sf"/>
</dbReference>
<keyword evidence="2" id="KW-1133">Transmembrane helix</keyword>
<evidence type="ECO:0000256" key="1">
    <source>
        <dbReference type="SAM" id="MobiDB-lite"/>
    </source>
</evidence>
<dbReference type="InterPro" id="IPR011990">
    <property type="entry name" value="TPR-like_helical_dom_sf"/>
</dbReference>
<feature type="non-terminal residue" evidence="5">
    <location>
        <position position="637"/>
    </location>
</feature>
<organism evidence="5 6">
    <name type="scientific">Corallococcus aberystwythensis</name>
    <dbReference type="NCBI Taxonomy" id="2316722"/>
    <lineage>
        <taxon>Bacteria</taxon>
        <taxon>Pseudomonadati</taxon>
        <taxon>Myxococcota</taxon>
        <taxon>Myxococcia</taxon>
        <taxon>Myxococcales</taxon>
        <taxon>Cystobacterineae</taxon>
        <taxon>Myxococcaceae</taxon>
        <taxon>Corallococcus</taxon>
    </lineage>
</organism>
<dbReference type="Gene3D" id="1.25.40.10">
    <property type="entry name" value="Tetratricopeptide repeat domain"/>
    <property type="match status" value="1"/>
</dbReference>
<feature type="region of interest" description="Disordered" evidence="1">
    <location>
        <begin position="374"/>
        <end position="462"/>
    </location>
</feature>
<feature type="region of interest" description="Disordered" evidence="1">
    <location>
        <begin position="479"/>
        <end position="524"/>
    </location>
</feature>
<feature type="compositionally biased region" description="Low complexity" evidence="1">
    <location>
        <begin position="429"/>
        <end position="445"/>
    </location>
</feature>
<evidence type="ECO:0000259" key="3">
    <source>
        <dbReference type="Pfam" id="PF04773"/>
    </source>
</evidence>
<evidence type="ECO:0000313" key="6">
    <source>
        <dbReference type="Proteomes" id="UP000267003"/>
    </source>
</evidence>
<evidence type="ECO:0000259" key="4">
    <source>
        <dbReference type="Pfam" id="PF13490"/>
    </source>
</evidence>
<dbReference type="PANTHER" id="PTHR38731">
    <property type="entry name" value="LIPL45-RELATED LIPOPROTEIN-RELATED"/>
    <property type="match status" value="1"/>
</dbReference>
<sequence>MAGHETEALWALAAGELDAAGKARVEAHVAECAECTAEWKRVVEARAVLHTARSVEPSVRWEETGARLKAAAAKRMARPERRFVAPWAMTLAGACAVALMLWLGGGLWRKGGELTPVATQGPSAVATGTSASGEQTAPADGKATGQHEPANAAVAARPEGMPEQRNAGVVPPDAAPAQRESVAARPDAAPAQRESVAARPEAAATTEAERVTGAVLREATGLEHALATGMRLRSGMAVRTPPKASAVLRLPDESRVRLSAGSDVVFARAESNAVHLTVQQGRLSVNASHAKRDAFLVESAGLRVSVVGTVFSVERTAAGAAVAVLEGRVRVDAEGQPPRFVDAGERVELTAPGEAMKARALSAGDRQAFRDLRAAEPRPAVASLLPTKKEPSRPEAAPPPRQAVATGANAVEAPAPASNTPPEDSAAPPQAVAHATPEAAAPESPRQSVATASNPLESAPPHAVNTEIPQAVAMLPRESAPSDDFVPYPGSSAGSLASSAPLPAPGAVQAPSMAPATPTEPRKRKTLGALVPGGLLSDDSDERFLGYAKVQTSSNVCGRFLMGLGEIAAASPRTSHREQARILRGRCLIKSHQPADAEDEFRQYLREFPNGHYATEARIALGMSAEPEAGAPPKAPA</sequence>
<feature type="compositionally biased region" description="Low complexity" evidence="1">
    <location>
        <begin position="193"/>
        <end position="205"/>
    </location>
</feature>
<feature type="region of interest" description="Disordered" evidence="1">
    <location>
        <begin position="118"/>
        <end position="205"/>
    </location>
</feature>
<feature type="transmembrane region" description="Helical" evidence="2">
    <location>
        <begin position="84"/>
        <end position="108"/>
    </location>
</feature>
<gene>
    <name evidence="5" type="ORF">D7W81_30635</name>
</gene>
<name>A0A3A8PMU7_9BACT</name>
<evidence type="ECO:0008006" key="7">
    <source>
        <dbReference type="Google" id="ProtNLM"/>
    </source>
</evidence>
<dbReference type="InterPro" id="IPR027383">
    <property type="entry name" value="Znf_put"/>
</dbReference>
<evidence type="ECO:0000313" key="5">
    <source>
        <dbReference type="EMBL" id="RKH57693.1"/>
    </source>
</evidence>
<dbReference type="EMBL" id="RAWK01000230">
    <property type="protein sequence ID" value="RKH57693.1"/>
    <property type="molecule type" value="Genomic_DNA"/>
</dbReference>
<evidence type="ECO:0000256" key="2">
    <source>
        <dbReference type="SAM" id="Phobius"/>
    </source>
</evidence>
<dbReference type="OrthoDB" id="5508569at2"/>
<dbReference type="PANTHER" id="PTHR38731:SF3">
    <property type="entry name" value="BLL6125 PROTEIN"/>
    <property type="match status" value="1"/>
</dbReference>
<accession>A0A3A8PMU7</accession>
<protein>
    <recommendedName>
        <fullName evidence="7">VgrG protein</fullName>
    </recommendedName>
</protein>
<dbReference type="Gene3D" id="2.60.120.1440">
    <property type="match status" value="1"/>
</dbReference>
<dbReference type="Pfam" id="PF13490">
    <property type="entry name" value="zf-HC2"/>
    <property type="match status" value="1"/>
</dbReference>
<keyword evidence="6" id="KW-1185">Reference proteome</keyword>